<organism evidence="1 2">
    <name type="scientific">Gimesia algae</name>
    <dbReference type="NCBI Taxonomy" id="2527971"/>
    <lineage>
        <taxon>Bacteria</taxon>
        <taxon>Pseudomonadati</taxon>
        <taxon>Planctomycetota</taxon>
        <taxon>Planctomycetia</taxon>
        <taxon>Planctomycetales</taxon>
        <taxon>Planctomycetaceae</taxon>
        <taxon>Gimesia</taxon>
    </lineage>
</organism>
<keyword evidence="2" id="KW-1185">Reference proteome</keyword>
<name>A0A517V743_9PLAN</name>
<gene>
    <name evidence="1" type="ORF">Pan161_04320</name>
</gene>
<reference evidence="1 2" key="1">
    <citation type="submission" date="2019-02" db="EMBL/GenBank/DDBJ databases">
        <title>Deep-cultivation of Planctomycetes and their phenomic and genomic characterization uncovers novel biology.</title>
        <authorList>
            <person name="Wiegand S."/>
            <person name="Jogler M."/>
            <person name="Boedeker C."/>
            <person name="Pinto D."/>
            <person name="Vollmers J."/>
            <person name="Rivas-Marin E."/>
            <person name="Kohn T."/>
            <person name="Peeters S.H."/>
            <person name="Heuer A."/>
            <person name="Rast P."/>
            <person name="Oberbeckmann S."/>
            <person name="Bunk B."/>
            <person name="Jeske O."/>
            <person name="Meyerdierks A."/>
            <person name="Storesund J.E."/>
            <person name="Kallscheuer N."/>
            <person name="Luecker S."/>
            <person name="Lage O.M."/>
            <person name="Pohl T."/>
            <person name="Merkel B.J."/>
            <person name="Hornburger P."/>
            <person name="Mueller R.-W."/>
            <person name="Bruemmer F."/>
            <person name="Labrenz M."/>
            <person name="Spormann A.M."/>
            <person name="Op den Camp H."/>
            <person name="Overmann J."/>
            <person name="Amann R."/>
            <person name="Jetten M.S.M."/>
            <person name="Mascher T."/>
            <person name="Medema M.H."/>
            <person name="Devos D.P."/>
            <person name="Kaster A.-K."/>
            <person name="Ovreas L."/>
            <person name="Rohde M."/>
            <person name="Galperin M.Y."/>
            <person name="Jogler C."/>
        </authorList>
    </citation>
    <scope>NUCLEOTIDE SEQUENCE [LARGE SCALE GENOMIC DNA]</scope>
    <source>
        <strain evidence="1 2">Pan161</strain>
    </source>
</reference>
<sequence length="32" mass="3936">MKNYEALNYIIAFDTSYLDYRVAELVDYYNKH</sequence>
<dbReference type="Proteomes" id="UP000316855">
    <property type="component" value="Chromosome"/>
</dbReference>
<dbReference type="AlphaFoldDB" id="A0A517V743"/>
<protein>
    <submittedName>
        <fullName evidence="1">Uncharacterized protein</fullName>
    </submittedName>
</protein>
<accession>A0A517V743</accession>
<evidence type="ECO:0000313" key="2">
    <source>
        <dbReference type="Proteomes" id="UP000316855"/>
    </source>
</evidence>
<proteinExistence type="predicted"/>
<dbReference type="EMBL" id="CP036343">
    <property type="protein sequence ID" value="QDT88813.1"/>
    <property type="molecule type" value="Genomic_DNA"/>
</dbReference>
<dbReference type="KEGG" id="gax:Pan161_04320"/>
<evidence type="ECO:0000313" key="1">
    <source>
        <dbReference type="EMBL" id="QDT88813.1"/>
    </source>
</evidence>